<proteinExistence type="predicted"/>
<evidence type="ECO:0000313" key="1">
    <source>
        <dbReference type="EMBL" id="SMX98211.1"/>
    </source>
</evidence>
<reference evidence="2" key="1">
    <citation type="submission" date="2017-03" db="EMBL/GenBank/DDBJ databases">
        <authorList>
            <person name="Monnet C."/>
        </authorList>
    </citation>
    <scope>NUCLEOTIDE SEQUENCE [LARGE SCALE GENOMIC DNA]</scope>
    <source>
        <strain evidence="2">ATCC 49514</strain>
    </source>
</reference>
<protein>
    <submittedName>
        <fullName evidence="1">Uncharacterized protein</fullName>
    </submittedName>
</protein>
<dbReference type="Proteomes" id="UP000234382">
    <property type="component" value="Unassembled WGS sequence"/>
</dbReference>
<name>A0A2H1KEK2_9MICO</name>
<keyword evidence="2" id="KW-1185">Reference proteome</keyword>
<dbReference type="AlphaFoldDB" id="A0A2H1KEK2"/>
<accession>A0A2H1KEK2</accession>
<evidence type="ECO:0000313" key="2">
    <source>
        <dbReference type="Proteomes" id="UP000234382"/>
    </source>
</evidence>
<sequence length="74" mass="8053">MKKCRALGCKLATDFVVGVPRIIHVSSKANQHVQSEMVIRESSCFTAVQVSPGVCRSAVSDAHREGDYDTACRD</sequence>
<gene>
    <name evidence="1" type="ORF">BI49514_02979</name>
</gene>
<organism evidence="1 2">
    <name type="scientific">Brevibacterium iodinum ATCC 49514</name>
    <dbReference type="NCBI Taxonomy" id="1255616"/>
    <lineage>
        <taxon>Bacteria</taxon>
        <taxon>Bacillati</taxon>
        <taxon>Actinomycetota</taxon>
        <taxon>Actinomycetes</taxon>
        <taxon>Micrococcales</taxon>
        <taxon>Brevibacteriaceae</taxon>
        <taxon>Brevibacterium</taxon>
    </lineage>
</organism>
<dbReference type="EMBL" id="FXYX01000030">
    <property type="protein sequence ID" value="SMX98211.1"/>
    <property type="molecule type" value="Genomic_DNA"/>
</dbReference>